<dbReference type="EMBL" id="UYYG01001153">
    <property type="protein sequence ID" value="VDN55776.1"/>
    <property type="molecule type" value="Genomic_DNA"/>
</dbReference>
<dbReference type="Gene3D" id="2.130.10.10">
    <property type="entry name" value="YVTN repeat-like/Quinoprotein amine dehydrogenase"/>
    <property type="match status" value="1"/>
</dbReference>
<accession>A0A0N4U3S7</accession>
<keyword evidence="8" id="KW-0653">Protein transport</keyword>
<keyword evidence="4" id="KW-0853">WD repeat</keyword>
<reference evidence="12" key="1">
    <citation type="submission" date="2017-02" db="UniProtKB">
        <authorList>
            <consortium name="WormBaseParasite"/>
        </authorList>
    </citation>
    <scope>IDENTIFICATION</scope>
</reference>
<evidence type="ECO:0000256" key="1">
    <source>
        <dbReference type="ARBA" id="ARBA00004240"/>
    </source>
</evidence>
<keyword evidence="3" id="KW-0813">Transport</keyword>
<protein>
    <submittedName>
        <fullName evidence="12">WD_REPEATS_REGION domain-containing protein</fullName>
    </submittedName>
</protein>
<dbReference type="GO" id="GO:0030127">
    <property type="term" value="C:COPII vesicle coat"/>
    <property type="evidence" value="ECO:0007669"/>
    <property type="project" value="TreeGrafter"/>
</dbReference>
<organism evidence="10 12">
    <name type="scientific">Dracunculus medinensis</name>
    <name type="common">Guinea worm</name>
    <dbReference type="NCBI Taxonomy" id="318479"/>
    <lineage>
        <taxon>Eukaryota</taxon>
        <taxon>Metazoa</taxon>
        <taxon>Ecdysozoa</taxon>
        <taxon>Nematoda</taxon>
        <taxon>Chromadorea</taxon>
        <taxon>Rhabditida</taxon>
        <taxon>Spirurina</taxon>
        <taxon>Dracunculoidea</taxon>
        <taxon>Dracunculidae</taxon>
        <taxon>Dracunculus</taxon>
    </lineage>
</organism>
<evidence type="ECO:0000256" key="7">
    <source>
        <dbReference type="ARBA" id="ARBA00022892"/>
    </source>
</evidence>
<gene>
    <name evidence="9" type="ORF">DME_LOCUS5749</name>
</gene>
<evidence type="ECO:0000256" key="4">
    <source>
        <dbReference type="ARBA" id="ARBA00022574"/>
    </source>
</evidence>
<dbReference type="InterPro" id="IPR015943">
    <property type="entry name" value="WD40/YVTN_repeat-like_dom_sf"/>
</dbReference>
<dbReference type="Pfam" id="PF00400">
    <property type="entry name" value="WD40"/>
    <property type="match status" value="1"/>
</dbReference>
<evidence type="ECO:0000313" key="11">
    <source>
        <dbReference type="Proteomes" id="UP000274756"/>
    </source>
</evidence>
<sequence>MFFRRNYHKCGVFSWIETKQNEFGLVVTDAARQIDLSNVEGSASFDFISFASITQFKCPPYITANRSFNANMKFNEIVCSPLRTEIHPMGLIIGGGESGMLHVIDSYSFMKGETLQIISQTRYHQGHVLSVDVNHLDSRWICSGGAQGCILLWDLNNPLIPMSPGCSNFLHQIKCVRWCPFSNIFASLTSERCSIWDLRHCGAPVFDFADSGNMEWSVFKWSPFDSATIIAASQSDTFPVLMKYDLRYPASPVITYQLHSKGVYAMDWCARDGQLMATAGKDEYIIFQNPNSGQLLGKIHIKGWPRQLCWNPSTPNLFAVSYFDHPISINSFIPFTAEESESAKLASQLSVIPAWMNCGHCGAAFAYANRFSTFYRECDQNGISYSFVDIKKLEQDGEYCHSVVELQSAIDNHELTSYCDQHVNSTLDIVHDLWNFLSTYSVFNSRSAFLSLLQQPKKPDNIDEALVKIIQQLEIKQENDESDEGDGKIIKNGRHNEKEFSYAPIANLSGLLNEGGVAFNSFCYGDSQKGIAIAIREKNWLFAILAAQAVVLPRALITIVDAMMDDPSVEDSTKAIALMAARMWERLVDYWPISDWRRVLSFLLAEAPSNILRVICNRLASRLIEDGEQLSGAFPAVIGGNLELFADSVSSLPLSDRILLGITLRNLVGNGSPRIVRTGPKFQALVEEYVNGLVSRGFVKLAWKLVEPFSNADCTESFSALRFELFQVCGQQLSNDCEQPIDPFLLERTNFSKLIRSLNCANMPKHQHQQVYKKVAGYSIYSTDSQLAYSYIQQHPVYSQQQAFIPHLPFIPCGCIPRSQIEDVNKSNFARNTKMQRFVNQNNNSLNSYDHKVPEKTVEVEYELNSTDERLLDILKTLLAKIREKTTIPVILHRLDDAELRITNELIPRLAKTKFTNETYAILIQLGEHIARGEYAASIALCSQLASGRDFVEFSTVLPALKSLVTTSQQVLQR</sequence>
<proteinExistence type="inferred from homology"/>
<evidence type="ECO:0000313" key="12">
    <source>
        <dbReference type="WBParaSite" id="DME_0000138901-mRNA-1"/>
    </source>
</evidence>
<evidence type="ECO:0000256" key="6">
    <source>
        <dbReference type="ARBA" id="ARBA00022824"/>
    </source>
</evidence>
<keyword evidence="5" id="KW-0677">Repeat</keyword>
<dbReference type="GO" id="GO:0090110">
    <property type="term" value="P:COPII-coated vesicle cargo loading"/>
    <property type="evidence" value="ECO:0007669"/>
    <property type="project" value="TreeGrafter"/>
</dbReference>
<evidence type="ECO:0000313" key="10">
    <source>
        <dbReference type="Proteomes" id="UP000038040"/>
    </source>
</evidence>
<dbReference type="Gene3D" id="1.25.40.1030">
    <property type="match status" value="1"/>
</dbReference>
<evidence type="ECO:0000256" key="2">
    <source>
        <dbReference type="ARBA" id="ARBA00009358"/>
    </source>
</evidence>
<dbReference type="STRING" id="318479.A0A0N4U3S7"/>
<dbReference type="GO" id="GO:0015031">
    <property type="term" value="P:protein transport"/>
    <property type="evidence" value="ECO:0007669"/>
    <property type="project" value="UniProtKB-KW"/>
</dbReference>
<reference evidence="9 11" key="2">
    <citation type="submission" date="2018-11" db="EMBL/GenBank/DDBJ databases">
        <authorList>
            <consortium name="Pathogen Informatics"/>
        </authorList>
    </citation>
    <scope>NUCLEOTIDE SEQUENCE [LARGE SCALE GENOMIC DNA]</scope>
</reference>
<name>A0A0N4U3S7_DRAME</name>
<dbReference type="InterPro" id="IPR040251">
    <property type="entry name" value="SEC31-like"/>
</dbReference>
<dbReference type="PANTHER" id="PTHR13923">
    <property type="entry name" value="SEC31-RELATED PROTEIN"/>
    <property type="match status" value="1"/>
</dbReference>
<evidence type="ECO:0000256" key="3">
    <source>
        <dbReference type="ARBA" id="ARBA00022448"/>
    </source>
</evidence>
<comment type="subcellular location">
    <subcellularLocation>
        <location evidence="1">Endoplasmic reticulum</location>
    </subcellularLocation>
</comment>
<dbReference type="InterPro" id="IPR001680">
    <property type="entry name" value="WD40_rpt"/>
</dbReference>
<dbReference type="AlphaFoldDB" id="A0A0N4U3S7"/>
<dbReference type="PANTHER" id="PTHR13923:SF11">
    <property type="entry name" value="SECRETORY 31, ISOFORM D"/>
    <property type="match status" value="1"/>
</dbReference>
<evidence type="ECO:0000256" key="8">
    <source>
        <dbReference type="ARBA" id="ARBA00022927"/>
    </source>
</evidence>
<evidence type="ECO:0000256" key="5">
    <source>
        <dbReference type="ARBA" id="ARBA00022737"/>
    </source>
</evidence>
<keyword evidence="6" id="KW-0256">Endoplasmic reticulum</keyword>
<dbReference type="Proteomes" id="UP000274756">
    <property type="component" value="Unassembled WGS sequence"/>
</dbReference>
<dbReference type="GO" id="GO:0070971">
    <property type="term" value="C:endoplasmic reticulum exit site"/>
    <property type="evidence" value="ECO:0007669"/>
    <property type="project" value="TreeGrafter"/>
</dbReference>
<keyword evidence="7" id="KW-0931">ER-Golgi transport</keyword>
<keyword evidence="11" id="KW-1185">Reference proteome</keyword>
<dbReference type="InterPro" id="IPR036322">
    <property type="entry name" value="WD40_repeat_dom_sf"/>
</dbReference>
<dbReference type="GO" id="GO:0007029">
    <property type="term" value="P:endoplasmic reticulum organization"/>
    <property type="evidence" value="ECO:0007669"/>
    <property type="project" value="TreeGrafter"/>
</dbReference>
<dbReference type="GO" id="GO:0005198">
    <property type="term" value="F:structural molecule activity"/>
    <property type="evidence" value="ECO:0007669"/>
    <property type="project" value="TreeGrafter"/>
</dbReference>
<dbReference type="WBParaSite" id="DME_0000138901-mRNA-1">
    <property type="protein sequence ID" value="DME_0000138901-mRNA-1"/>
    <property type="gene ID" value="DME_0000138901"/>
</dbReference>
<comment type="similarity">
    <text evidence="2">Belongs to the WD repeat SEC31 family.</text>
</comment>
<dbReference type="Proteomes" id="UP000038040">
    <property type="component" value="Unplaced"/>
</dbReference>
<evidence type="ECO:0000313" key="9">
    <source>
        <dbReference type="EMBL" id="VDN55776.1"/>
    </source>
</evidence>
<dbReference type="SUPFAM" id="SSF50978">
    <property type="entry name" value="WD40 repeat-like"/>
    <property type="match status" value="1"/>
</dbReference>
<dbReference type="SMART" id="SM00320">
    <property type="entry name" value="WD40"/>
    <property type="match status" value="4"/>
</dbReference>
<dbReference type="OrthoDB" id="542917at2759"/>